<feature type="compositionally biased region" description="Low complexity" evidence="2">
    <location>
        <begin position="1371"/>
        <end position="1384"/>
    </location>
</feature>
<dbReference type="PANTHER" id="PTHR32305">
    <property type="match status" value="1"/>
</dbReference>
<reference evidence="8" key="1">
    <citation type="submission" date="2023-07" db="EMBL/GenBank/DDBJ databases">
        <title>30 novel species of actinomycetes from the DSMZ collection.</title>
        <authorList>
            <person name="Nouioui I."/>
        </authorList>
    </citation>
    <scope>NUCLEOTIDE SEQUENCE [LARGE SCALE GENOMIC DNA]</scope>
    <source>
        <strain evidence="8">DSM 44915</strain>
    </source>
</reference>
<feature type="transmembrane region" description="Helical" evidence="3">
    <location>
        <begin position="246"/>
        <end position="274"/>
    </location>
</feature>
<organism evidence="7 8">
    <name type="scientific">Streptomyces chisholmiae</name>
    <dbReference type="NCBI Taxonomy" id="3075540"/>
    <lineage>
        <taxon>Bacteria</taxon>
        <taxon>Bacillati</taxon>
        <taxon>Actinomycetota</taxon>
        <taxon>Actinomycetes</taxon>
        <taxon>Kitasatosporales</taxon>
        <taxon>Streptomycetaceae</taxon>
        <taxon>Streptomyces</taxon>
    </lineage>
</organism>
<evidence type="ECO:0000259" key="4">
    <source>
        <dbReference type="Pfam" id="PF20148"/>
    </source>
</evidence>
<dbReference type="NCBIfam" id="TIGR01643">
    <property type="entry name" value="YD_repeat_2x"/>
    <property type="match status" value="13"/>
</dbReference>
<dbReference type="InterPro" id="IPR045351">
    <property type="entry name" value="DUF6531"/>
</dbReference>
<dbReference type="Pfam" id="PF05593">
    <property type="entry name" value="RHS_repeat"/>
    <property type="match status" value="9"/>
</dbReference>
<feature type="region of interest" description="Disordered" evidence="2">
    <location>
        <begin position="1"/>
        <end position="24"/>
    </location>
</feature>
<name>A0ABU2JT71_9ACTN</name>
<feature type="domain" description="Teneurin-like YD-shell" evidence="6">
    <location>
        <begin position="1293"/>
        <end position="1372"/>
    </location>
</feature>
<feature type="compositionally biased region" description="Low complexity" evidence="2">
    <location>
        <begin position="169"/>
        <end position="178"/>
    </location>
</feature>
<dbReference type="InterPro" id="IPR031325">
    <property type="entry name" value="RHS_repeat"/>
</dbReference>
<dbReference type="InterPro" id="IPR006530">
    <property type="entry name" value="YD"/>
</dbReference>
<evidence type="ECO:0000313" key="7">
    <source>
        <dbReference type="EMBL" id="MDT0267928.1"/>
    </source>
</evidence>
<evidence type="ECO:0000256" key="2">
    <source>
        <dbReference type="SAM" id="MobiDB-lite"/>
    </source>
</evidence>
<gene>
    <name evidence="7" type="ORF">RM844_16735</name>
</gene>
<proteinExistence type="predicted"/>
<dbReference type="Gene3D" id="1.20.120.330">
    <property type="entry name" value="Nucleotidyltransferases domain 2"/>
    <property type="match status" value="1"/>
</dbReference>
<dbReference type="NCBIfam" id="TIGR03696">
    <property type="entry name" value="Rhs_assc_core"/>
    <property type="match status" value="1"/>
</dbReference>
<keyword evidence="1" id="KW-0677">Repeat</keyword>
<comment type="caution">
    <text evidence="7">The sequence shown here is derived from an EMBL/GenBank/DDBJ whole genome shotgun (WGS) entry which is preliminary data.</text>
</comment>
<keyword evidence="3" id="KW-0472">Membrane</keyword>
<evidence type="ECO:0000259" key="6">
    <source>
        <dbReference type="Pfam" id="PF25023"/>
    </source>
</evidence>
<feature type="compositionally biased region" description="Basic and acidic residues" evidence="2">
    <location>
        <begin position="138"/>
        <end position="168"/>
    </location>
</feature>
<feature type="region of interest" description="Disordered" evidence="2">
    <location>
        <begin position="138"/>
        <end position="180"/>
    </location>
</feature>
<dbReference type="InterPro" id="IPR056823">
    <property type="entry name" value="TEN-like_YD-shell"/>
</dbReference>
<feature type="domain" description="Putative T7SS secretion signal" evidence="5">
    <location>
        <begin position="19"/>
        <end position="189"/>
    </location>
</feature>
<evidence type="ECO:0000256" key="3">
    <source>
        <dbReference type="SAM" id="Phobius"/>
    </source>
</evidence>
<feature type="domain" description="DUF6531" evidence="4">
    <location>
        <begin position="362"/>
        <end position="433"/>
    </location>
</feature>
<protein>
    <submittedName>
        <fullName evidence="7">RHS repeat-associated core domain-containing protein</fullName>
    </submittedName>
</protein>
<accession>A0ABU2JT71</accession>
<dbReference type="RefSeq" id="WP_311668007.1">
    <property type="nucleotide sequence ID" value="NZ_JAVREO010000009.1"/>
</dbReference>
<evidence type="ECO:0000259" key="5">
    <source>
        <dbReference type="Pfam" id="PF21725"/>
    </source>
</evidence>
<feature type="region of interest" description="Disordered" evidence="2">
    <location>
        <begin position="656"/>
        <end position="678"/>
    </location>
</feature>
<evidence type="ECO:0000313" key="8">
    <source>
        <dbReference type="Proteomes" id="UP001183410"/>
    </source>
</evidence>
<feature type="region of interest" description="Disordered" evidence="2">
    <location>
        <begin position="1363"/>
        <end position="1390"/>
    </location>
</feature>
<dbReference type="Proteomes" id="UP001183410">
    <property type="component" value="Unassembled WGS sequence"/>
</dbReference>
<dbReference type="EMBL" id="JAVREO010000009">
    <property type="protein sequence ID" value="MDT0267928.1"/>
    <property type="molecule type" value="Genomic_DNA"/>
</dbReference>
<feature type="compositionally biased region" description="Basic and acidic residues" evidence="2">
    <location>
        <begin position="11"/>
        <end position="24"/>
    </location>
</feature>
<keyword evidence="3" id="KW-1133">Transmembrane helix</keyword>
<dbReference type="Pfam" id="PF25023">
    <property type="entry name" value="TEN_YD-shell"/>
    <property type="match status" value="1"/>
</dbReference>
<dbReference type="Pfam" id="PF20148">
    <property type="entry name" value="DUF6531"/>
    <property type="match status" value="1"/>
</dbReference>
<feature type="compositionally biased region" description="Basic and acidic residues" evidence="2">
    <location>
        <begin position="656"/>
        <end position="666"/>
    </location>
</feature>
<keyword evidence="8" id="KW-1185">Reference proteome</keyword>
<dbReference type="InterPro" id="IPR050708">
    <property type="entry name" value="T6SS_VgrG/RHS"/>
</dbReference>
<dbReference type="Gene3D" id="2.180.10.10">
    <property type="entry name" value="RHS repeat-associated core"/>
    <property type="match status" value="3"/>
</dbReference>
<dbReference type="InterPro" id="IPR022385">
    <property type="entry name" value="Rhs_assc_core"/>
</dbReference>
<dbReference type="PANTHER" id="PTHR32305:SF15">
    <property type="entry name" value="PROTEIN RHSA-RELATED"/>
    <property type="match status" value="1"/>
</dbReference>
<dbReference type="InterPro" id="IPR049082">
    <property type="entry name" value="T7SS_signal"/>
</dbReference>
<sequence length="1552" mass="168060">MARPSDWSPVDMDRDPTPGEPDEVRELADDLQDFADDVGEALGKIRGMAGERAMLDWAGLSADAFRREFDGVPGNLTKLEDSYALCAQALHTYWPKLQTAQGMADRALDRAVAAQADLASAQSALGDATDWLGRAGDEAERLQREGERADAEPPDEADVRAATRDHQAAEAAAGAAQGRVDDAEERLAAARQLALDALEMREEAARECARGVEEASDAGIQNRKWWQDAIKWVTDNWDTLVEICKVIVAVLGVVVMIIGGPLAWVVLAAALVVLADTLIKYARGEAGLLDVAFAALDCIPGMKGLTTLGGLAAGIRGLARGGLRGIAGGVTGLARSARGALGDAASGAMDRLRSVVRSGGTDPIDLATGAMFLPQTDLRLGGTLPLVISRRAASDYRTGRWFGPGWASTCDQRIEVDDQGLVLVDEDGLLLAYPHPTEPGVEVWPARGPRWPLTVEADGGYTVTHPDTGHTRHFRAPDESRLALLERLADRNGNHVTFHYDPTGAPTEIRHSGGYHLRLTTDEGRITRLSLVDPTGATPDTTVRAYGYTRGNLTEVTGAHGGPLRFTYDERQRITSWTDSNAHRYHYVYDEQDRCVAEHGDGGELALTLSYDGTLPDWPDAARVTTLTTAEGAVSHYVVNDLCQVVAEIDPLGGVTRRDHDDDHQVTAHTDPLGHTTRISHNAVGQPVEVTYADGAVTRYTYGEHRRPTSITLHDGTTWSWEFDDRGNCVAVTDGVGATRRYTYDEHGRLTALIDPLGATTRVTCDATGQPVELTDPLGHRVSKERDAFGRVVRITDPLGAETHLTWTVDGLISAATGPDGRTRRWEYDGEGNCLAHTDGAGAVTRYEYGPFDRLTARVEPDGTRYEFTHDAALRLVAVTDPRGLAWEYTYDPAGRLVAERDFDGRRVEYRRDAVGRLAGRTNAAGQAVAYTYDARGQLVGKTVDRPTGDPARYAFSYSVLGLMADATGPDAAITWERDGAGQPLSETVHTGGLARRSTYRYRADGRLAHRETPGGAATTYGYDAAGRRTSFELDGHRVAFELDAAGRQTRRTVDDFLGLGQEWDAAGRIVERTVTTPGDPTRHHAYHYGEDGRLLGVDDAERGPIAYRRDVAGRIHEVTARGWSERYAYDEAGNQTHAEWPDRHPAGAARGPREYAGNQLLRAGAVRYTYDPAGRVVTRVRTRLSRKPDVWRYAWDAEDRLTAVTTPDGTRWRYGYDPLGRRAFKERLGDDGGTAVERVDFTWDGSTLVEQVSTADHLPRPVTVSWQHDGLHPVAQSERLGRPDAPQEAVDQRFFAIVTDLVGAPTQLLDEHGTVAWRARSTLWGATAWASGNTAYTPIRFPGQYHDSETGLHYNLNRHYDPETARYTSPDPLGLGPAPNPAGYVPDPTAQSDPLGLAPCGSGNAIDFMNGADNAIPAGNPVTHGSNGTLIGNDPASVRNFQNVLNEGRHDVVAHGSRDGFLAMPEGHVNGGQITDAIRNNPNYDGGDLRLMVCHSGADSSGIAQDLANELGVTVKAPTDMVGTQPALGPGQTPVIANNGSWRIFLPIVAG</sequence>
<dbReference type="Pfam" id="PF21725">
    <property type="entry name" value="T7SS_signal"/>
    <property type="match status" value="1"/>
</dbReference>
<keyword evidence="3" id="KW-0812">Transmembrane</keyword>
<evidence type="ECO:0000256" key="1">
    <source>
        <dbReference type="ARBA" id="ARBA00022737"/>
    </source>
</evidence>
<dbReference type="SUPFAM" id="SSF69322">
    <property type="entry name" value="Tricorn protease domain 2"/>
    <property type="match status" value="1"/>
</dbReference>